<dbReference type="InterPro" id="IPR018094">
    <property type="entry name" value="Thymidylate_kinase"/>
</dbReference>
<evidence type="ECO:0000313" key="10">
    <source>
        <dbReference type="EMBL" id="AEP12792.1"/>
    </source>
</evidence>
<comment type="function">
    <text evidence="7">Phosphorylation of dTMP to form dTDP in both de novo and salvage pathways of dTTP synthesis.</text>
</comment>
<dbReference type="HAMAP" id="MF_00165">
    <property type="entry name" value="Thymidylate_kinase"/>
    <property type="match status" value="1"/>
</dbReference>
<name>G2LJ24_CHLTF</name>
<dbReference type="EC" id="2.7.4.9" evidence="7"/>
<reference evidence="10 11" key="1">
    <citation type="journal article" date="2012" name="Environ. Microbiol.">
        <title>Complete genome of Candidatus Chloracidobacterium thermophilum, a chlorophyll-based photoheterotroph belonging to the phylum Acidobacteria.</title>
        <authorList>
            <person name="Garcia Costas A.M."/>
            <person name="Liu Z."/>
            <person name="Tomsho L.P."/>
            <person name="Schuster S.C."/>
            <person name="Ward D.M."/>
            <person name="Bryant D.A."/>
        </authorList>
    </citation>
    <scope>NUCLEOTIDE SEQUENCE [LARGE SCALE GENOMIC DNA]</scope>
    <source>
        <strain evidence="10 11">B</strain>
    </source>
</reference>
<keyword evidence="4 7" id="KW-0547">Nucleotide-binding</keyword>
<keyword evidence="5 7" id="KW-0418">Kinase</keyword>
<proteinExistence type="inferred from homology"/>
<gene>
    <name evidence="7" type="primary">tmk</name>
    <name evidence="10" type="ordered locus">Cabther_A2047</name>
</gene>
<comment type="caution">
    <text evidence="7">Lacks conserved residue(s) required for the propagation of feature annotation.</text>
</comment>
<dbReference type="EMBL" id="CP002514">
    <property type="protein sequence ID" value="AEP12792.1"/>
    <property type="molecule type" value="Genomic_DNA"/>
</dbReference>
<dbReference type="GO" id="GO:0005524">
    <property type="term" value="F:ATP binding"/>
    <property type="evidence" value="ECO:0007669"/>
    <property type="project" value="UniProtKB-UniRule"/>
</dbReference>
<keyword evidence="3 7" id="KW-0545">Nucleotide biosynthesis</keyword>
<evidence type="ECO:0000256" key="7">
    <source>
        <dbReference type="HAMAP-Rule" id="MF_00165"/>
    </source>
</evidence>
<evidence type="ECO:0000256" key="4">
    <source>
        <dbReference type="ARBA" id="ARBA00022741"/>
    </source>
</evidence>
<protein>
    <recommendedName>
        <fullName evidence="7">Thymidylate kinase</fullName>
        <ecNumber evidence="7">2.7.4.9</ecNumber>
    </recommendedName>
    <alternativeName>
        <fullName evidence="7">dTMP kinase</fullName>
    </alternativeName>
</protein>
<dbReference type="Gene3D" id="3.40.50.300">
    <property type="entry name" value="P-loop containing nucleotide triphosphate hydrolases"/>
    <property type="match status" value="1"/>
</dbReference>
<dbReference type="CDD" id="cd01672">
    <property type="entry name" value="TMPK"/>
    <property type="match status" value="1"/>
</dbReference>
<dbReference type="SUPFAM" id="SSF52540">
    <property type="entry name" value="P-loop containing nucleoside triphosphate hydrolases"/>
    <property type="match status" value="1"/>
</dbReference>
<keyword evidence="2 7" id="KW-0808">Transferase</keyword>
<dbReference type="AlphaFoldDB" id="G2LJ24"/>
<dbReference type="GO" id="GO:0005737">
    <property type="term" value="C:cytoplasm"/>
    <property type="evidence" value="ECO:0007669"/>
    <property type="project" value="TreeGrafter"/>
</dbReference>
<keyword evidence="11" id="KW-1185">Reference proteome</keyword>
<dbReference type="PANTHER" id="PTHR10344:SF1">
    <property type="entry name" value="THYMIDYLATE KINASE"/>
    <property type="match status" value="1"/>
</dbReference>
<feature type="compositionally biased region" description="Basic residues" evidence="8">
    <location>
        <begin position="303"/>
        <end position="313"/>
    </location>
</feature>
<evidence type="ECO:0000256" key="3">
    <source>
        <dbReference type="ARBA" id="ARBA00022727"/>
    </source>
</evidence>
<evidence type="ECO:0000256" key="1">
    <source>
        <dbReference type="ARBA" id="ARBA00009776"/>
    </source>
</evidence>
<evidence type="ECO:0000259" key="9">
    <source>
        <dbReference type="Pfam" id="PF02223"/>
    </source>
</evidence>
<evidence type="ECO:0000256" key="5">
    <source>
        <dbReference type="ARBA" id="ARBA00022777"/>
    </source>
</evidence>
<organism evidence="10 11">
    <name type="scientific">Chloracidobacterium thermophilum (strain B)</name>
    <dbReference type="NCBI Taxonomy" id="981222"/>
    <lineage>
        <taxon>Bacteria</taxon>
        <taxon>Pseudomonadati</taxon>
        <taxon>Acidobacteriota</taxon>
        <taxon>Terriglobia</taxon>
        <taxon>Terriglobales</taxon>
        <taxon>Acidobacteriaceae</taxon>
        <taxon>Chloracidobacterium</taxon>
    </lineage>
</organism>
<dbReference type="InterPro" id="IPR039430">
    <property type="entry name" value="Thymidylate_kin-like_dom"/>
</dbReference>
<comment type="catalytic activity">
    <reaction evidence="7">
        <text>dTMP + ATP = dTDP + ADP</text>
        <dbReference type="Rhea" id="RHEA:13517"/>
        <dbReference type="ChEBI" id="CHEBI:30616"/>
        <dbReference type="ChEBI" id="CHEBI:58369"/>
        <dbReference type="ChEBI" id="CHEBI:63528"/>
        <dbReference type="ChEBI" id="CHEBI:456216"/>
        <dbReference type="EC" id="2.7.4.9"/>
    </reaction>
</comment>
<evidence type="ECO:0000256" key="8">
    <source>
        <dbReference type="SAM" id="MobiDB-lite"/>
    </source>
</evidence>
<dbReference type="STRING" id="981222.Cabther_A2047"/>
<accession>G2LJ24</accession>
<dbReference type="GO" id="GO:0004798">
    <property type="term" value="F:dTMP kinase activity"/>
    <property type="evidence" value="ECO:0007669"/>
    <property type="project" value="UniProtKB-UniRule"/>
</dbReference>
<dbReference type="GO" id="GO:0006227">
    <property type="term" value="P:dUDP biosynthetic process"/>
    <property type="evidence" value="ECO:0007669"/>
    <property type="project" value="TreeGrafter"/>
</dbReference>
<comment type="similarity">
    <text evidence="1 7">Belongs to the thymidylate kinase family.</text>
</comment>
<dbReference type="HOGENOM" id="CLU_887663_0_0_0"/>
<feature type="domain" description="Thymidylate kinase-like" evidence="9">
    <location>
        <begin position="42"/>
        <end position="173"/>
    </location>
</feature>
<feature type="region of interest" description="Disordered" evidence="8">
    <location>
        <begin position="291"/>
        <end position="313"/>
    </location>
</feature>
<sequence length="313" mass="34337">MDAVAAVLRRSTLEYLMTKVQFFGAGLPGFQEKDLPGRLIVLEGTDGVGRSTQIALLKTWLESSGFAVLDTGLTRSLLAGRGLKKAKEGHTLGARTMDLFYATDLADRLENQMIPALRAGFIVLTDRYVYSLMARAIVRGAALDWIQSVYGFALKPDAVFYLKIDLAHLIPRVLTSTGFDYWESGMDFLPGDDMYDCFVQYQTRLLATFDQLARQYDFETVDATQTVNKVFSVLQRKIRRVLPKVAPVVEIPAALNPPSKAGVAAAEADLEGRREAIVSLSEVEASKLKGITGAAAADNHKPSAARRRTAKKS</sequence>
<dbReference type="GO" id="GO:0006235">
    <property type="term" value="P:dTTP biosynthetic process"/>
    <property type="evidence" value="ECO:0007669"/>
    <property type="project" value="UniProtKB-UniRule"/>
</dbReference>
<dbReference type="Proteomes" id="UP000006791">
    <property type="component" value="Chromosome 1"/>
</dbReference>
<dbReference type="KEGG" id="ctm:Cabther_A2047"/>
<dbReference type="Pfam" id="PF02223">
    <property type="entry name" value="Thymidylate_kin"/>
    <property type="match status" value="1"/>
</dbReference>
<dbReference type="PANTHER" id="PTHR10344">
    <property type="entry name" value="THYMIDYLATE KINASE"/>
    <property type="match status" value="1"/>
</dbReference>
<evidence type="ECO:0000256" key="2">
    <source>
        <dbReference type="ARBA" id="ARBA00022679"/>
    </source>
</evidence>
<evidence type="ECO:0000256" key="6">
    <source>
        <dbReference type="ARBA" id="ARBA00022840"/>
    </source>
</evidence>
<evidence type="ECO:0000313" key="11">
    <source>
        <dbReference type="Proteomes" id="UP000006791"/>
    </source>
</evidence>
<dbReference type="InterPro" id="IPR027417">
    <property type="entry name" value="P-loop_NTPase"/>
</dbReference>
<keyword evidence="6 7" id="KW-0067">ATP-binding</keyword>
<dbReference type="GO" id="GO:0006233">
    <property type="term" value="P:dTDP biosynthetic process"/>
    <property type="evidence" value="ECO:0007669"/>
    <property type="project" value="InterPro"/>
</dbReference>